<accession>A0AAP9RD53</accession>
<dbReference type="GeneID" id="92943292"/>
<dbReference type="EMBL" id="CP040626">
    <property type="protein sequence ID" value="QMW90142.1"/>
    <property type="molecule type" value="Genomic_DNA"/>
</dbReference>
<name>A0AAP9RD53_CLOBU</name>
<evidence type="ECO:0000313" key="1">
    <source>
        <dbReference type="EMBL" id="QMW90142.1"/>
    </source>
</evidence>
<dbReference type="RefSeq" id="WP_035761716.1">
    <property type="nucleotide sequence ID" value="NZ_AP019716.1"/>
</dbReference>
<dbReference type="AlphaFoldDB" id="A0AAP9RD53"/>
<gene>
    <name evidence="1" type="ORF">FF104_04010</name>
</gene>
<proteinExistence type="predicted"/>
<reference evidence="1 2" key="1">
    <citation type="submission" date="2019-05" db="EMBL/GenBank/DDBJ databases">
        <authorList>
            <person name="Schori C."/>
            <person name="Ahrens C."/>
        </authorList>
    </citation>
    <scope>NUCLEOTIDE SEQUENCE [LARGE SCALE GENOMIC DNA]</scope>
    <source>
        <strain evidence="1 2">DSM 10702</strain>
    </source>
</reference>
<organism evidence="1 2">
    <name type="scientific">Clostridium butyricum</name>
    <dbReference type="NCBI Taxonomy" id="1492"/>
    <lineage>
        <taxon>Bacteria</taxon>
        <taxon>Bacillati</taxon>
        <taxon>Bacillota</taxon>
        <taxon>Clostridia</taxon>
        <taxon>Eubacteriales</taxon>
        <taxon>Clostridiaceae</taxon>
        <taxon>Clostridium</taxon>
    </lineage>
</organism>
<protein>
    <recommendedName>
        <fullName evidence="3">SprT-like domain-containing protein</fullName>
    </recommendedName>
</protein>
<sequence>MITNEEYLMKHVKKAERELRKVALPYSRYEFVDTDEINFVIEDNDGADGYFRPGEVNTIMVNSSFFKNKFKKKYNRSLISVLQHEMIHAYLHELDLYDLRVHADSSPLFASMVSWFNTHSKKKIDIRQNSGLKERFYLYNRELVYFSVDKDTTFEMLKKRMVKWQITLQNRLDDIACDIMSASNCKQVCEFSFNSYSESETMCFAKYRKIKLNNETGMILESNLVALGMDINIYETDSGFTIEELIHSCTEDDCNGYKHYMNTIDDVA</sequence>
<dbReference type="InterPro" id="IPR007541">
    <property type="entry name" value="Uncharacterised_BSP"/>
</dbReference>
<dbReference type="Pfam" id="PF04450">
    <property type="entry name" value="BSP"/>
    <property type="match status" value="1"/>
</dbReference>
<dbReference type="Proteomes" id="UP000515243">
    <property type="component" value="Chromosome 1"/>
</dbReference>
<evidence type="ECO:0000313" key="2">
    <source>
        <dbReference type="Proteomes" id="UP000515243"/>
    </source>
</evidence>
<evidence type="ECO:0008006" key="3">
    <source>
        <dbReference type="Google" id="ProtNLM"/>
    </source>
</evidence>